<proteinExistence type="predicted"/>
<feature type="compositionally biased region" description="Pro residues" evidence="1">
    <location>
        <begin position="1"/>
        <end position="16"/>
    </location>
</feature>
<gene>
    <name evidence="3" type="primary">Aste57867_12763</name>
    <name evidence="2" type="ORF">As57867_012715</name>
    <name evidence="3" type="ORF">ASTE57867_12763</name>
</gene>
<dbReference type="AlphaFoldDB" id="A0A485KWU6"/>
<name>A0A485KWU6_9STRA</name>
<reference evidence="2" key="2">
    <citation type="submission" date="2019-06" db="EMBL/GenBank/DDBJ databases">
        <title>Genomics analysis of Aphanomyces spp. identifies a new class of oomycete effector associated with host adaptation.</title>
        <authorList>
            <person name="Gaulin E."/>
        </authorList>
    </citation>
    <scope>NUCLEOTIDE SEQUENCE</scope>
    <source>
        <strain evidence="2">CBS 578.67</strain>
    </source>
</reference>
<organism evidence="3 4">
    <name type="scientific">Aphanomyces stellatus</name>
    <dbReference type="NCBI Taxonomy" id="120398"/>
    <lineage>
        <taxon>Eukaryota</taxon>
        <taxon>Sar</taxon>
        <taxon>Stramenopiles</taxon>
        <taxon>Oomycota</taxon>
        <taxon>Saprolegniomycetes</taxon>
        <taxon>Saprolegniales</taxon>
        <taxon>Verrucalvaceae</taxon>
        <taxon>Aphanomyces</taxon>
    </lineage>
</organism>
<dbReference type="OrthoDB" id="71603at2759"/>
<protein>
    <submittedName>
        <fullName evidence="3">Aste57867_12763 protein</fullName>
    </submittedName>
</protein>
<evidence type="ECO:0000256" key="1">
    <source>
        <dbReference type="SAM" id="MobiDB-lite"/>
    </source>
</evidence>
<dbReference type="EMBL" id="CAADRA010005412">
    <property type="protein sequence ID" value="VFT89612.1"/>
    <property type="molecule type" value="Genomic_DNA"/>
</dbReference>
<evidence type="ECO:0000313" key="3">
    <source>
        <dbReference type="EMBL" id="VFT89612.1"/>
    </source>
</evidence>
<feature type="region of interest" description="Disordered" evidence="1">
    <location>
        <begin position="255"/>
        <end position="279"/>
    </location>
</feature>
<reference evidence="3 4" key="1">
    <citation type="submission" date="2019-03" db="EMBL/GenBank/DDBJ databases">
        <authorList>
            <person name="Gaulin E."/>
            <person name="Dumas B."/>
        </authorList>
    </citation>
    <scope>NUCLEOTIDE SEQUENCE [LARGE SCALE GENOMIC DNA]</scope>
    <source>
        <strain evidence="3">CBS 568.67</strain>
    </source>
</reference>
<sequence>MPPATAFPVTTAPPPRGNARGPLRRPKRAAAIANQHTLRLEDQVHALTRDTAKLEGQIETLRMMAPPAAAAMPHAGISIAREYWTLFQHGYAVDDPPLAASQAALCHRVLATDVRVMSGRGPAKLLEQWMRWASFFHVVRKDLHAIDVVAASAVVRSVGTLVLSVSHDTIEHVFPHLKVDAPLVTRLVGRDFVATSHVDLYMDSDGRRVDRFDWHVDLMSALATLLGSFGDAAEVLGRGSRLELSTCEITSPCRLEAAPPPPPCRATETSPKSSALHML</sequence>
<dbReference type="Proteomes" id="UP000332933">
    <property type="component" value="Unassembled WGS sequence"/>
</dbReference>
<keyword evidence="4" id="KW-1185">Reference proteome</keyword>
<dbReference type="EMBL" id="VJMH01005391">
    <property type="protein sequence ID" value="KAF0696489.1"/>
    <property type="molecule type" value="Genomic_DNA"/>
</dbReference>
<feature type="region of interest" description="Disordered" evidence="1">
    <location>
        <begin position="1"/>
        <end position="24"/>
    </location>
</feature>
<evidence type="ECO:0000313" key="2">
    <source>
        <dbReference type="EMBL" id="KAF0696489.1"/>
    </source>
</evidence>
<evidence type="ECO:0000313" key="4">
    <source>
        <dbReference type="Proteomes" id="UP000332933"/>
    </source>
</evidence>
<accession>A0A485KWU6</accession>